<dbReference type="InterPro" id="IPR005119">
    <property type="entry name" value="LysR_subst-bd"/>
</dbReference>
<keyword evidence="4" id="KW-0804">Transcription</keyword>
<evidence type="ECO:0000256" key="3">
    <source>
        <dbReference type="ARBA" id="ARBA00023125"/>
    </source>
</evidence>
<comment type="caution">
    <text evidence="6">The sequence shown here is derived from an EMBL/GenBank/DDBJ whole genome shotgun (WGS) entry which is preliminary data.</text>
</comment>
<dbReference type="CDD" id="cd05466">
    <property type="entry name" value="PBP2_LTTR_substrate"/>
    <property type="match status" value="1"/>
</dbReference>
<evidence type="ECO:0000256" key="1">
    <source>
        <dbReference type="ARBA" id="ARBA00009437"/>
    </source>
</evidence>
<evidence type="ECO:0000313" key="6">
    <source>
        <dbReference type="EMBL" id="MBT0728477.1"/>
    </source>
</evidence>
<organism evidence="6 7">
    <name type="scientific">Rosenbergiella australiborealis</name>
    <dbReference type="NCBI Taxonomy" id="1544696"/>
    <lineage>
        <taxon>Bacteria</taxon>
        <taxon>Pseudomonadati</taxon>
        <taxon>Pseudomonadota</taxon>
        <taxon>Gammaproteobacteria</taxon>
        <taxon>Enterobacterales</taxon>
        <taxon>Erwiniaceae</taxon>
        <taxon>Rosenbergiella</taxon>
    </lineage>
</organism>
<dbReference type="InterPro" id="IPR036390">
    <property type="entry name" value="WH_DNA-bd_sf"/>
</dbReference>
<accession>A0ABS5TAM4</accession>
<dbReference type="SUPFAM" id="SSF53850">
    <property type="entry name" value="Periplasmic binding protein-like II"/>
    <property type="match status" value="1"/>
</dbReference>
<dbReference type="EMBL" id="JABBFO010000021">
    <property type="protein sequence ID" value="MBT0728477.1"/>
    <property type="molecule type" value="Genomic_DNA"/>
</dbReference>
<dbReference type="PANTHER" id="PTHR30126">
    <property type="entry name" value="HTH-TYPE TRANSCRIPTIONAL REGULATOR"/>
    <property type="match status" value="1"/>
</dbReference>
<gene>
    <name evidence="6" type="ORF">HGT73_14110</name>
</gene>
<comment type="similarity">
    <text evidence="1">Belongs to the LysR transcriptional regulatory family.</text>
</comment>
<dbReference type="InterPro" id="IPR000847">
    <property type="entry name" value="LysR_HTH_N"/>
</dbReference>
<protein>
    <submittedName>
        <fullName evidence="6">LysR family transcriptional regulator</fullName>
    </submittedName>
</protein>
<reference evidence="6 7" key="1">
    <citation type="submission" date="2020-04" db="EMBL/GenBank/DDBJ databases">
        <title>Genome sequencing of Rosenbergiella species.</title>
        <authorList>
            <person name="Alvarez-Perez S."/>
            <person name="Lievens B."/>
        </authorList>
    </citation>
    <scope>NUCLEOTIDE SEQUENCE [LARGE SCALE GENOMIC DNA]</scope>
    <source>
        <strain evidence="6 7">CdVSA20.1</strain>
    </source>
</reference>
<keyword evidence="2" id="KW-0805">Transcription regulation</keyword>
<dbReference type="SUPFAM" id="SSF46785">
    <property type="entry name" value="Winged helix' DNA-binding domain"/>
    <property type="match status" value="1"/>
</dbReference>
<dbReference type="PANTHER" id="PTHR30126:SF91">
    <property type="entry name" value="LYSR FAMILY TRANSCRIPTIONAL REGULATOR"/>
    <property type="match status" value="1"/>
</dbReference>
<evidence type="ECO:0000313" key="7">
    <source>
        <dbReference type="Proteomes" id="UP000786875"/>
    </source>
</evidence>
<keyword evidence="3" id="KW-0238">DNA-binding</keyword>
<evidence type="ECO:0000256" key="2">
    <source>
        <dbReference type="ARBA" id="ARBA00023015"/>
    </source>
</evidence>
<evidence type="ECO:0000256" key="4">
    <source>
        <dbReference type="ARBA" id="ARBA00023163"/>
    </source>
</evidence>
<keyword evidence="7" id="KW-1185">Reference proteome</keyword>
<sequence length="288" mass="32134">MFYSPESLDAFVQSVTSGSFSGAARALGKSQSTVSVAVSSLEDHLGFALFERTSRQLILTEEGRRVLAEARDILAANRRLDDVALRLSQGIEPRVTLAISDHWPASHHDRLLHQFVQKYPDVEFECLIAEDEDILELLKTGRAQVGVTTQQSYKQGELISRQLAISSQTGIYLAKNHPLSLRTTLTFDDLKAIRQLQLNTWSRAGIQRSEGKVWSSSSYLLLLDMAQQGFGWAKIPCWMVDHFGDGSLTRLPLAGWPEKKNLEIIWSARHALGPACLWMIEALTVAND</sequence>
<dbReference type="Gene3D" id="1.10.10.10">
    <property type="entry name" value="Winged helix-like DNA-binding domain superfamily/Winged helix DNA-binding domain"/>
    <property type="match status" value="1"/>
</dbReference>
<dbReference type="PROSITE" id="PS50931">
    <property type="entry name" value="HTH_LYSR"/>
    <property type="match status" value="1"/>
</dbReference>
<dbReference type="Pfam" id="PF03466">
    <property type="entry name" value="LysR_substrate"/>
    <property type="match status" value="1"/>
</dbReference>
<dbReference type="Gene3D" id="3.40.190.290">
    <property type="match status" value="1"/>
</dbReference>
<proteinExistence type="inferred from homology"/>
<dbReference type="RefSeq" id="WP_214215897.1">
    <property type="nucleotide sequence ID" value="NZ_JABBFO010000021.1"/>
</dbReference>
<dbReference type="PRINTS" id="PR00039">
    <property type="entry name" value="HTHLYSR"/>
</dbReference>
<dbReference type="InterPro" id="IPR036388">
    <property type="entry name" value="WH-like_DNA-bd_sf"/>
</dbReference>
<dbReference type="Proteomes" id="UP000786875">
    <property type="component" value="Unassembled WGS sequence"/>
</dbReference>
<evidence type="ECO:0000259" key="5">
    <source>
        <dbReference type="PROSITE" id="PS50931"/>
    </source>
</evidence>
<feature type="domain" description="HTH lysR-type" evidence="5">
    <location>
        <begin position="1"/>
        <end position="60"/>
    </location>
</feature>
<name>A0ABS5TAM4_9GAMM</name>
<dbReference type="Pfam" id="PF00126">
    <property type="entry name" value="HTH_1"/>
    <property type="match status" value="1"/>
</dbReference>